<dbReference type="EMBL" id="GBXM01103254">
    <property type="protein sequence ID" value="JAH05323.1"/>
    <property type="molecule type" value="Transcribed_RNA"/>
</dbReference>
<reference evidence="1" key="1">
    <citation type="submission" date="2014-11" db="EMBL/GenBank/DDBJ databases">
        <authorList>
            <person name="Amaro Gonzalez C."/>
        </authorList>
    </citation>
    <scope>NUCLEOTIDE SEQUENCE</scope>
</reference>
<name>A0A0E9PNC6_ANGAN</name>
<sequence>METCEQLTVNIH</sequence>
<proteinExistence type="predicted"/>
<organism evidence="1">
    <name type="scientific">Anguilla anguilla</name>
    <name type="common">European freshwater eel</name>
    <name type="synonym">Muraena anguilla</name>
    <dbReference type="NCBI Taxonomy" id="7936"/>
    <lineage>
        <taxon>Eukaryota</taxon>
        <taxon>Metazoa</taxon>
        <taxon>Chordata</taxon>
        <taxon>Craniata</taxon>
        <taxon>Vertebrata</taxon>
        <taxon>Euteleostomi</taxon>
        <taxon>Actinopterygii</taxon>
        <taxon>Neopterygii</taxon>
        <taxon>Teleostei</taxon>
        <taxon>Anguilliformes</taxon>
        <taxon>Anguillidae</taxon>
        <taxon>Anguilla</taxon>
    </lineage>
</organism>
<evidence type="ECO:0000313" key="1">
    <source>
        <dbReference type="EMBL" id="JAH05323.1"/>
    </source>
</evidence>
<accession>A0A0E9PNC6</accession>
<reference evidence="1" key="2">
    <citation type="journal article" date="2015" name="Fish Shellfish Immunol.">
        <title>Early steps in the European eel (Anguilla anguilla)-Vibrio vulnificus interaction in the gills: Role of the RtxA13 toxin.</title>
        <authorList>
            <person name="Callol A."/>
            <person name="Pajuelo D."/>
            <person name="Ebbesson L."/>
            <person name="Teles M."/>
            <person name="MacKenzie S."/>
            <person name="Amaro C."/>
        </authorList>
    </citation>
    <scope>NUCLEOTIDE SEQUENCE</scope>
</reference>
<protein>
    <submittedName>
        <fullName evidence="1">Uncharacterized protein</fullName>
    </submittedName>
</protein>